<dbReference type="GO" id="GO:0006869">
    <property type="term" value="P:lipid transport"/>
    <property type="evidence" value="ECO:0007669"/>
    <property type="project" value="UniProtKB-UniRule"/>
</dbReference>
<dbReference type="STRING" id="1157962.A0A250X432"/>
<dbReference type="GO" id="GO:0007041">
    <property type="term" value="P:lysosomal transport"/>
    <property type="evidence" value="ECO:0007669"/>
    <property type="project" value="TreeGrafter"/>
</dbReference>
<keyword evidence="2" id="KW-0813">Transport</keyword>
<sequence>MADEQARLKADRIKALLAGYYGGGDSTGGSAGAGASADAGVKGAVKPVNAPSENPEEVQVASMLRTYPLERLLVEHRSMARDIKNLDSDMQQLVYENYNKFISATDTIRAMKSSVDGMGTDMDKLKSVMDNVSDKTNAVCKKLQGRRESMEELQKIQSVLKKLQAVFDLPKKMRAALEGDMLETAVSFYAEAQPLLQKYGNRGTFRQISSDSDLVAREISQLLKRRLTERKDSEEQCVLLLRKLGEPDDTLQDKYLQGRANRLRRILREASVVVDAMAVSASSLAASAAFPGFHTMGEVASGLASTSSPLLANILCEALLSRGVEQPLSWAFTAPSSAATVAAGSHLAPGTLLQPPNLKQFVRILDEKVINAMQETVVNVLRFFLQGDAQSPVKRRSLVSLSREVFGEYFKIIKRALADWIAVSVHGAASIAASSQAMTAAGIGPTQGGSLLNPEIMQGLSFGEDWGTEALVQALSALSADLGLLHAHLPELALKDRAVALVSGCIEIHLSASFGAVSSRVVGGVLAVRSRLESASGVGADEQLLKKGYVYCSDVIQQGLSAVMASLKPYDSNTGVRLMGTWREGYVDIVQGRLQHLFLALLSAFMDIAKLRYDGSDLLRAALKPPSEASRSIINQGPDGMTDGFEGPDAFSNASEALELPGSSSLIRSKMELARCMAEATAGEAAGSALQDTRNSTGSAKTGLLLMLAKLASYMEQTSVPWVMETLAASPALSQQQRFAAAAPSASSIAGSVAVGELLPPAFVPGEVARRLNAASAALLESFVEMHGRQLSVMVRRSVASTNWLNHREPRGPRPVCDLQLERLGKAETEVMQLVDDSGRGRTDDRRRGGVGAGGLDANLALETGNVERNLAKIFREKVKVFGAVQFTQAHILAAITGIGLKSLVECVRLATLGRAGLQQLQLDCHSLKPPLRRLTGGSGATAQMVESLLDEVVAAGVERCIEPSLLEPPVLDRILSSVDV</sequence>
<dbReference type="Proteomes" id="UP000232323">
    <property type="component" value="Unassembled WGS sequence"/>
</dbReference>
<evidence type="ECO:0000313" key="3">
    <source>
        <dbReference type="EMBL" id="GAX77837.1"/>
    </source>
</evidence>
<dbReference type="GO" id="GO:0016020">
    <property type="term" value="C:membrane"/>
    <property type="evidence" value="ECO:0007669"/>
    <property type="project" value="TreeGrafter"/>
</dbReference>
<proteinExistence type="inferred from homology"/>
<comment type="caution">
    <text evidence="3">The sequence shown here is derived from an EMBL/GenBank/DDBJ whole genome shotgun (WGS) entry which is preliminary data.</text>
</comment>
<dbReference type="InterPro" id="IPR014812">
    <property type="entry name" value="Vps51"/>
</dbReference>
<dbReference type="GO" id="GO:0048193">
    <property type="term" value="P:Golgi vesicle transport"/>
    <property type="evidence" value="ECO:0007669"/>
    <property type="project" value="TreeGrafter"/>
</dbReference>
<dbReference type="OrthoDB" id="203678at2759"/>
<accession>A0A250X432</accession>
<dbReference type="GO" id="GO:0015031">
    <property type="term" value="P:protein transport"/>
    <property type="evidence" value="ECO:0007669"/>
    <property type="project" value="UniProtKB-UniRule"/>
</dbReference>
<comment type="function">
    <text evidence="2">Acts as component of the GARP complex that is involved in retrograde transport from early and late endosomes to the trans-Golgi network (TGN).</text>
</comment>
<name>A0A250X432_9CHLO</name>
<evidence type="ECO:0000256" key="1">
    <source>
        <dbReference type="ARBA" id="ARBA00006080"/>
    </source>
</evidence>
<organism evidence="3 4">
    <name type="scientific">Chlamydomonas eustigma</name>
    <dbReference type="NCBI Taxonomy" id="1157962"/>
    <lineage>
        <taxon>Eukaryota</taxon>
        <taxon>Viridiplantae</taxon>
        <taxon>Chlorophyta</taxon>
        <taxon>core chlorophytes</taxon>
        <taxon>Chlorophyceae</taxon>
        <taxon>CS clade</taxon>
        <taxon>Chlamydomonadales</taxon>
        <taxon>Chlamydomonadaceae</taxon>
        <taxon>Chlamydomonas</taxon>
    </lineage>
</organism>
<keyword evidence="2" id="KW-0445">Lipid transport</keyword>
<keyword evidence="2" id="KW-0653">Protein transport</keyword>
<dbReference type="PANTHER" id="PTHR15954">
    <property type="entry name" value="VACUOLAR PROTEIN SORTING-ASSOCIATED PROTEIN 51 HOMOLOG"/>
    <property type="match status" value="1"/>
</dbReference>
<dbReference type="GO" id="GO:1990745">
    <property type="term" value="C:EARP complex"/>
    <property type="evidence" value="ECO:0007669"/>
    <property type="project" value="TreeGrafter"/>
</dbReference>
<comment type="subunit">
    <text evidence="2">Component of the Golgi-associated retrograde protein (GARP) complex.</text>
</comment>
<dbReference type="GO" id="GO:0032456">
    <property type="term" value="P:endocytic recycling"/>
    <property type="evidence" value="ECO:0007669"/>
    <property type="project" value="TreeGrafter"/>
</dbReference>
<dbReference type="EMBL" id="BEGY01000027">
    <property type="protein sequence ID" value="GAX77837.1"/>
    <property type="molecule type" value="Genomic_DNA"/>
</dbReference>
<dbReference type="GO" id="GO:0042147">
    <property type="term" value="P:retrograde transport, endosome to Golgi"/>
    <property type="evidence" value="ECO:0007669"/>
    <property type="project" value="UniProtKB-UniRule"/>
</dbReference>
<dbReference type="Pfam" id="PF08700">
    <property type="entry name" value="VPS51_Exo84_N"/>
    <property type="match status" value="1"/>
</dbReference>
<evidence type="ECO:0000256" key="2">
    <source>
        <dbReference type="RuleBase" id="RU368010"/>
    </source>
</evidence>
<evidence type="ECO:0000313" key="4">
    <source>
        <dbReference type="Proteomes" id="UP000232323"/>
    </source>
</evidence>
<reference evidence="3 4" key="1">
    <citation type="submission" date="2017-08" db="EMBL/GenBank/DDBJ databases">
        <title>Acidophilic green algal genome provides insights into adaptation to an acidic environment.</title>
        <authorList>
            <person name="Hirooka S."/>
            <person name="Hirose Y."/>
            <person name="Kanesaki Y."/>
            <person name="Higuchi S."/>
            <person name="Fujiwara T."/>
            <person name="Onuma R."/>
            <person name="Era A."/>
            <person name="Ohbayashi R."/>
            <person name="Uzuka A."/>
            <person name="Nozaki H."/>
            <person name="Yoshikawa H."/>
            <person name="Miyagishima S.Y."/>
        </authorList>
    </citation>
    <scope>NUCLEOTIDE SEQUENCE [LARGE SCALE GENOMIC DNA]</scope>
    <source>
        <strain evidence="3 4">NIES-2499</strain>
    </source>
</reference>
<comment type="similarity">
    <text evidence="1 2">Belongs to the VPS51 family.</text>
</comment>
<dbReference type="AlphaFoldDB" id="A0A250X432"/>
<gene>
    <name evidence="3" type="ORF">CEUSTIGMA_g5279.t1</name>
</gene>
<dbReference type="PANTHER" id="PTHR15954:SF4">
    <property type="entry name" value="VACUOLAR PROTEIN SORTING-ASSOCIATED PROTEIN 51 HOMOLOG"/>
    <property type="match status" value="1"/>
</dbReference>
<keyword evidence="2" id="KW-0333">Golgi apparatus</keyword>
<dbReference type="GO" id="GO:0007030">
    <property type="term" value="P:Golgi organization"/>
    <property type="evidence" value="ECO:0007669"/>
    <property type="project" value="UniProtKB-UniRule"/>
</dbReference>
<comment type="subcellular location">
    <subcellularLocation>
        <location evidence="2">Golgi apparatus</location>
        <location evidence="2">trans-Golgi network</location>
    </subcellularLocation>
</comment>
<dbReference type="GO" id="GO:0000938">
    <property type="term" value="C:GARP complex"/>
    <property type="evidence" value="ECO:0007669"/>
    <property type="project" value="UniProtKB-UniRule"/>
</dbReference>
<dbReference type="GO" id="GO:0005829">
    <property type="term" value="C:cytosol"/>
    <property type="evidence" value="ECO:0007669"/>
    <property type="project" value="GOC"/>
</dbReference>
<keyword evidence="4" id="KW-1185">Reference proteome</keyword>
<protein>
    <recommendedName>
        <fullName evidence="2">Vacuolar protein sorting-associated protein 51 homolog</fullName>
    </recommendedName>
</protein>